<evidence type="ECO:0000313" key="2">
    <source>
        <dbReference type="EMBL" id="KAI1697607.1"/>
    </source>
</evidence>
<dbReference type="EMBL" id="JAKKPZ010000260">
    <property type="protein sequence ID" value="KAI1697607.1"/>
    <property type="molecule type" value="Genomic_DNA"/>
</dbReference>
<dbReference type="AlphaFoldDB" id="A0AAD4MLA1"/>
<accession>A0AAD4MLA1</accession>
<feature type="signal peptide" evidence="1">
    <location>
        <begin position="1"/>
        <end position="23"/>
    </location>
</feature>
<dbReference type="SUPFAM" id="SSF82171">
    <property type="entry name" value="DPP6 N-terminal domain-like"/>
    <property type="match status" value="1"/>
</dbReference>
<keyword evidence="1" id="KW-0732">Signal</keyword>
<dbReference type="Proteomes" id="UP001201812">
    <property type="component" value="Unassembled WGS sequence"/>
</dbReference>
<proteinExistence type="predicted"/>
<dbReference type="Gene3D" id="2.120.10.30">
    <property type="entry name" value="TolB, C-terminal domain"/>
    <property type="match status" value="1"/>
</dbReference>
<organism evidence="2 3">
    <name type="scientific">Ditylenchus destructor</name>
    <dbReference type="NCBI Taxonomy" id="166010"/>
    <lineage>
        <taxon>Eukaryota</taxon>
        <taxon>Metazoa</taxon>
        <taxon>Ecdysozoa</taxon>
        <taxon>Nematoda</taxon>
        <taxon>Chromadorea</taxon>
        <taxon>Rhabditida</taxon>
        <taxon>Tylenchina</taxon>
        <taxon>Tylenchomorpha</taxon>
        <taxon>Sphaerularioidea</taxon>
        <taxon>Anguinidae</taxon>
        <taxon>Anguininae</taxon>
        <taxon>Ditylenchus</taxon>
    </lineage>
</organism>
<sequence>MRRFGTLYVQWFSLLLISLPALPANDFLEDTFYNSFDETSPLVDFYTIEAISDIDGYEIEYSSDDRWIVFQSPFLDWRRDYWNQVYAINLNESSSSPRDRRQIRRISSGIGENIHPHFYPDSKHLILSSNFHNQSLAVAEIRTNFKHDFFDYRYENTWCPLSAYRMQCIDMYMRFIYAPPHRGDLPLPLI</sequence>
<dbReference type="InterPro" id="IPR011042">
    <property type="entry name" value="6-blade_b-propeller_TolB-like"/>
</dbReference>
<protein>
    <submittedName>
        <fullName evidence="2">Uncharacterized protein</fullName>
    </submittedName>
</protein>
<keyword evidence="3" id="KW-1185">Reference proteome</keyword>
<name>A0AAD4MLA1_9BILA</name>
<evidence type="ECO:0000313" key="3">
    <source>
        <dbReference type="Proteomes" id="UP001201812"/>
    </source>
</evidence>
<comment type="caution">
    <text evidence="2">The sequence shown here is derived from an EMBL/GenBank/DDBJ whole genome shotgun (WGS) entry which is preliminary data.</text>
</comment>
<feature type="chain" id="PRO_5041897611" evidence="1">
    <location>
        <begin position="24"/>
        <end position="190"/>
    </location>
</feature>
<gene>
    <name evidence="2" type="ORF">DdX_18410</name>
</gene>
<evidence type="ECO:0000256" key="1">
    <source>
        <dbReference type="SAM" id="SignalP"/>
    </source>
</evidence>
<reference evidence="2" key="1">
    <citation type="submission" date="2022-01" db="EMBL/GenBank/DDBJ databases">
        <title>Genome Sequence Resource for Two Populations of Ditylenchus destructor, the Migratory Endoparasitic Phytonematode.</title>
        <authorList>
            <person name="Zhang H."/>
            <person name="Lin R."/>
            <person name="Xie B."/>
        </authorList>
    </citation>
    <scope>NUCLEOTIDE SEQUENCE</scope>
    <source>
        <strain evidence="2">BazhouSP</strain>
    </source>
</reference>